<evidence type="ECO:0000313" key="4">
    <source>
        <dbReference type="Proteomes" id="UP000176303"/>
    </source>
</evidence>
<evidence type="ECO:0000259" key="2">
    <source>
        <dbReference type="Pfam" id="PF01370"/>
    </source>
</evidence>
<dbReference type="Gene3D" id="3.40.50.720">
    <property type="entry name" value="NAD(P)-binding Rossmann-like Domain"/>
    <property type="match status" value="1"/>
</dbReference>
<evidence type="ECO:0000256" key="1">
    <source>
        <dbReference type="ARBA" id="ARBA00007637"/>
    </source>
</evidence>
<comment type="similarity">
    <text evidence="1">Belongs to the NAD(P)-dependent epimerase/dehydratase family.</text>
</comment>
<protein>
    <recommendedName>
        <fullName evidence="2">NAD-dependent epimerase/dehydratase domain-containing protein</fullName>
    </recommendedName>
</protein>
<reference evidence="3 4" key="1">
    <citation type="journal article" date="2016" name="Nat. Commun.">
        <title>Thousands of microbial genomes shed light on interconnected biogeochemical processes in an aquifer system.</title>
        <authorList>
            <person name="Anantharaman K."/>
            <person name="Brown C.T."/>
            <person name="Hug L.A."/>
            <person name="Sharon I."/>
            <person name="Castelle C.J."/>
            <person name="Probst A.J."/>
            <person name="Thomas B.C."/>
            <person name="Singh A."/>
            <person name="Wilkins M.J."/>
            <person name="Karaoz U."/>
            <person name="Brodie E.L."/>
            <person name="Williams K.H."/>
            <person name="Hubbard S.S."/>
            <person name="Banfield J.F."/>
        </authorList>
    </citation>
    <scope>NUCLEOTIDE SEQUENCE [LARGE SCALE GENOMIC DNA]</scope>
</reference>
<dbReference type="EMBL" id="MGDZ01000028">
    <property type="protein sequence ID" value="OGL73535.1"/>
    <property type="molecule type" value="Genomic_DNA"/>
</dbReference>
<evidence type="ECO:0000313" key="3">
    <source>
        <dbReference type="EMBL" id="OGL73535.1"/>
    </source>
</evidence>
<dbReference type="InterPro" id="IPR036291">
    <property type="entry name" value="NAD(P)-bd_dom_sf"/>
</dbReference>
<sequence length="310" mass="33818">MKILVTGGAGFIGSHVVDALVARKHRVTVLDNLSTGKRTNLNPQAGFIKMDVASPLVGSATKRLKPEIIFHFAAQKDPRLSVLDPVADAKTNVIGLLRLVKAGLECRIRKFILASTGGAIYGGANKIPTPETYPAHPLSPYGVSKLASEHYLHSYRHAGGFPSVSLRLANVYGPRQNPKSEAGAIAIWLGRMARGQRPVIFGDGRQTRDFVYIDDVVRAFLSAMSKPATGVINVGTSKETDLNTLCGKVARAFGSTQRPVYAPSKIGEEHRSAVAIRLAREELGWKPTTVLDDGLRRTVRWFHEQHKIKR</sequence>
<dbReference type="STRING" id="1802391.A3D72_02890"/>
<accession>A0A1F7U5H8</accession>
<dbReference type="Pfam" id="PF01370">
    <property type="entry name" value="Epimerase"/>
    <property type="match status" value="1"/>
</dbReference>
<proteinExistence type="inferred from homology"/>
<gene>
    <name evidence="3" type="ORF">A3D72_02890</name>
</gene>
<dbReference type="SUPFAM" id="SSF51735">
    <property type="entry name" value="NAD(P)-binding Rossmann-fold domains"/>
    <property type="match status" value="1"/>
</dbReference>
<feature type="domain" description="NAD-dependent epimerase/dehydratase" evidence="2">
    <location>
        <begin position="3"/>
        <end position="235"/>
    </location>
</feature>
<comment type="caution">
    <text evidence="3">The sequence shown here is derived from an EMBL/GenBank/DDBJ whole genome shotgun (WGS) entry which is preliminary data.</text>
</comment>
<dbReference type="Proteomes" id="UP000176303">
    <property type="component" value="Unassembled WGS sequence"/>
</dbReference>
<name>A0A1F7U5H8_9BACT</name>
<organism evidence="3 4">
    <name type="scientific">Candidatus Uhrbacteria bacterium RIFCSPHIGHO2_02_FULL_57_19</name>
    <dbReference type="NCBI Taxonomy" id="1802391"/>
    <lineage>
        <taxon>Bacteria</taxon>
        <taxon>Candidatus Uhriibacteriota</taxon>
    </lineage>
</organism>
<dbReference type="PANTHER" id="PTHR43000">
    <property type="entry name" value="DTDP-D-GLUCOSE 4,6-DEHYDRATASE-RELATED"/>
    <property type="match status" value="1"/>
</dbReference>
<dbReference type="AlphaFoldDB" id="A0A1F7U5H8"/>
<dbReference type="Gene3D" id="3.90.25.10">
    <property type="entry name" value="UDP-galactose 4-epimerase, domain 1"/>
    <property type="match status" value="1"/>
</dbReference>
<dbReference type="InterPro" id="IPR001509">
    <property type="entry name" value="Epimerase_deHydtase"/>
</dbReference>